<comment type="similarity">
    <text evidence="1">Belongs to the small GTPase superfamily. Rab family.</text>
</comment>
<dbReference type="AlphaFoldDB" id="A0A154PF39"/>
<dbReference type="GO" id="GO:0005525">
    <property type="term" value="F:GTP binding"/>
    <property type="evidence" value="ECO:0007669"/>
    <property type="project" value="InterPro"/>
</dbReference>
<protein>
    <submittedName>
        <fullName evidence="4">Ras-related protein RabJ</fullName>
    </submittedName>
</protein>
<dbReference type="InterPro" id="IPR027417">
    <property type="entry name" value="P-loop_NTPase"/>
</dbReference>
<dbReference type="SMART" id="SM00176">
    <property type="entry name" value="RAN"/>
    <property type="match status" value="1"/>
</dbReference>
<accession>A0A154PF39</accession>
<dbReference type="STRING" id="178035.A0A154PF39"/>
<feature type="domain" description="Apple" evidence="3">
    <location>
        <begin position="287"/>
        <end position="373"/>
    </location>
</feature>
<dbReference type="PANTHER" id="PTHR47978">
    <property type="match status" value="1"/>
</dbReference>
<keyword evidence="2" id="KW-0547">Nucleotide-binding</keyword>
<sequence length="1113" mass="128082">GVGKTSMIIRYVGKTLNEHINPTIGASFFTCKLNVWDTAGQERFRSMAPMYYRNANAAILVFDLTQYNTFRAMKDWVMELRRNIEESMVLVVIGNKSDLKKDRQVDAEEGRVYATKIGATYHETSVLQNEGIENVFLDIGMGLLRLSSIDRDFTSVKVYESVNSIWPDTNTPLVPSLEEKPQNVSIAHGIDEKPYAYCYGRISVGSKLSDADIVLRVDVTDLTECEEQCSKSEHVCNSFTFGVGVKGNGTCAISALIPVLENLEINPDYDVYVKTRHGSSWCTVVTCHRKRQPGKKTMELLVERVVNCENVQDCYRACEHEKAFDCKGFNYRPETNRSNGLCELTATPYFRMNLDKDFIIDSLYDYYEKDQNCFRSMRNGGTFREQIQPSIPWSQTEQKNTNNDIFRQQSISSGLPLYQTLYPTSQESSENFHDNKHGRFDKQFSQESLREFAFHRNAPSNYWYGDGRSSGSSVNDKSFYDSRIDYNKGFSNERSSVSPVYRLDDQSLQHDSFYSRGKEHSSDKLYNYGGAFGYSENHVPSSKEYPFEEQGKTPATQRCSIRFATGSKLGRNVLRKSYLARDLKHCEQLCNIETTFTCGSFAYRYNVLSTNPSDNCLLSDLLYQDLNSYTDLEPDRDYDIYVVIQDSKICLLEKTTTRYPSEECFSRVRSGFGIPTDITRKSTFAHNLGECQFACTMSQEFICKSFVFVYGTIKYHEERAPEHVHPNCFLSDSPSREINPVNMPDMDGAELYERSSFPNGCETYRSVASVSDTTALYEKESVPARSDELCYTRYHRPCKLMPHAIVSSTRAPTKSECRRECSLMRNTGTTTCMSFNYMITGDSAQENCLLSDISIQDLRPNFDYTYDHDHMLYTWKDLEPFCGLPMNALYEINVAPILEEQGQPLPPTLSQSNPQDMFNSKTHSTGTIFHSDSRARNKSKPKTYGRYYERNYEETDNYGVVDSGEPQSPLSVDSYEHEFDFLHSRMLSAFRRYTVNGHPCKNGTVCQRNEIAGFWSCELDGTEYGDWDYCCELNHRCGFSQGYHYPWCYVGSNYDQWRPCSETYYPYNLTRDRSFHRQSPVYSARHWPVIYQHDTLPPNCTISDFTEKRSYRD</sequence>
<keyword evidence="5" id="KW-1185">Reference proteome</keyword>
<dbReference type="SMART" id="SM00473">
    <property type="entry name" value="PAN_AP"/>
    <property type="match status" value="5"/>
</dbReference>
<dbReference type="SMART" id="SM00173">
    <property type="entry name" value="RAS"/>
    <property type="match status" value="1"/>
</dbReference>
<feature type="domain" description="Apple" evidence="3">
    <location>
        <begin position="559"/>
        <end position="645"/>
    </location>
</feature>
<dbReference type="InterPro" id="IPR005225">
    <property type="entry name" value="Small_GTP-bd"/>
</dbReference>
<dbReference type="PROSITE" id="PS51419">
    <property type="entry name" value="RAB"/>
    <property type="match status" value="1"/>
</dbReference>
<gene>
    <name evidence="4" type="ORF">WN55_01890</name>
</gene>
<evidence type="ECO:0000259" key="3">
    <source>
        <dbReference type="PROSITE" id="PS50948"/>
    </source>
</evidence>
<dbReference type="NCBIfam" id="TIGR00231">
    <property type="entry name" value="small_GTP"/>
    <property type="match status" value="1"/>
</dbReference>
<dbReference type="Pfam" id="PF00024">
    <property type="entry name" value="PAN_1"/>
    <property type="match status" value="1"/>
</dbReference>
<evidence type="ECO:0000256" key="2">
    <source>
        <dbReference type="ARBA" id="ARBA00022741"/>
    </source>
</evidence>
<feature type="domain" description="Apple" evidence="3">
    <location>
        <begin position="198"/>
        <end position="276"/>
    </location>
</feature>
<dbReference type="PRINTS" id="PR00449">
    <property type="entry name" value="RASTRNSFRMNG"/>
</dbReference>
<dbReference type="EMBL" id="KQ434890">
    <property type="protein sequence ID" value="KZC10461.1"/>
    <property type="molecule type" value="Genomic_DNA"/>
</dbReference>
<dbReference type="PROSITE" id="PS50948">
    <property type="entry name" value="PAN"/>
    <property type="match status" value="4"/>
</dbReference>
<proteinExistence type="inferred from homology"/>
<evidence type="ECO:0000313" key="4">
    <source>
        <dbReference type="EMBL" id="KZC10461.1"/>
    </source>
</evidence>
<dbReference type="InterPro" id="IPR001806">
    <property type="entry name" value="Small_GTPase"/>
</dbReference>
<dbReference type="GO" id="GO:0003924">
    <property type="term" value="F:GTPase activity"/>
    <property type="evidence" value="ECO:0007669"/>
    <property type="project" value="InterPro"/>
</dbReference>
<name>A0A154PF39_DUFNO</name>
<dbReference type="Gene3D" id="3.50.4.10">
    <property type="entry name" value="Hepatocyte Growth Factor"/>
    <property type="match status" value="3"/>
</dbReference>
<dbReference type="SUPFAM" id="SSF52540">
    <property type="entry name" value="P-loop containing nucleoside triphosphate hydrolases"/>
    <property type="match status" value="1"/>
</dbReference>
<dbReference type="FunFam" id="3.40.50.300:FF:000808">
    <property type="entry name" value="Small GTP-binding protein, putative"/>
    <property type="match status" value="1"/>
</dbReference>
<dbReference type="SMART" id="SM00175">
    <property type="entry name" value="RAB"/>
    <property type="match status" value="1"/>
</dbReference>
<dbReference type="Gene3D" id="3.40.50.300">
    <property type="entry name" value="P-loop containing nucleotide triphosphate hydrolases"/>
    <property type="match status" value="1"/>
</dbReference>
<dbReference type="SMART" id="SM00174">
    <property type="entry name" value="RHO"/>
    <property type="match status" value="1"/>
</dbReference>
<feature type="domain" description="Apple" evidence="3">
    <location>
        <begin position="664"/>
        <end position="756"/>
    </location>
</feature>
<evidence type="ECO:0000313" key="5">
    <source>
        <dbReference type="Proteomes" id="UP000076502"/>
    </source>
</evidence>
<feature type="non-terminal residue" evidence="4">
    <location>
        <position position="1"/>
    </location>
</feature>
<dbReference type="InterPro" id="IPR003609">
    <property type="entry name" value="Pan_app"/>
</dbReference>
<dbReference type="Proteomes" id="UP000076502">
    <property type="component" value="Unassembled WGS sequence"/>
</dbReference>
<dbReference type="SUPFAM" id="SSF57414">
    <property type="entry name" value="Hairpin loop containing domain-like"/>
    <property type="match status" value="2"/>
</dbReference>
<evidence type="ECO:0000256" key="1">
    <source>
        <dbReference type="ARBA" id="ARBA00006270"/>
    </source>
</evidence>
<dbReference type="PROSITE" id="PS51421">
    <property type="entry name" value="RAS"/>
    <property type="match status" value="1"/>
</dbReference>
<dbReference type="CDD" id="cd01099">
    <property type="entry name" value="PAN_AP_HGF"/>
    <property type="match status" value="2"/>
</dbReference>
<dbReference type="CDD" id="cd00154">
    <property type="entry name" value="Rab"/>
    <property type="match status" value="1"/>
</dbReference>
<organism evidence="4 5">
    <name type="scientific">Dufourea novaeangliae</name>
    <name type="common">Sweat bee</name>
    <dbReference type="NCBI Taxonomy" id="178035"/>
    <lineage>
        <taxon>Eukaryota</taxon>
        <taxon>Metazoa</taxon>
        <taxon>Ecdysozoa</taxon>
        <taxon>Arthropoda</taxon>
        <taxon>Hexapoda</taxon>
        <taxon>Insecta</taxon>
        <taxon>Pterygota</taxon>
        <taxon>Neoptera</taxon>
        <taxon>Endopterygota</taxon>
        <taxon>Hymenoptera</taxon>
        <taxon>Apocrita</taxon>
        <taxon>Aculeata</taxon>
        <taxon>Apoidea</taxon>
        <taxon>Anthophila</taxon>
        <taxon>Halictidae</taxon>
        <taxon>Rophitinae</taxon>
        <taxon>Dufourea</taxon>
    </lineage>
</organism>
<dbReference type="OrthoDB" id="5418055at2759"/>
<reference evidence="4 5" key="1">
    <citation type="submission" date="2015-07" db="EMBL/GenBank/DDBJ databases">
        <title>The genome of Dufourea novaeangliae.</title>
        <authorList>
            <person name="Pan H."/>
            <person name="Kapheim K."/>
        </authorList>
    </citation>
    <scope>NUCLEOTIDE SEQUENCE [LARGE SCALE GENOMIC DNA]</scope>
    <source>
        <strain evidence="4">0120121106</strain>
        <tissue evidence="4">Whole body</tissue>
    </source>
</reference>
<dbReference type="Pfam" id="PF00071">
    <property type="entry name" value="Ras"/>
    <property type="match status" value="1"/>
</dbReference>